<dbReference type="GO" id="GO:0005730">
    <property type="term" value="C:nucleolus"/>
    <property type="evidence" value="ECO:0007669"/>
    <property type="project" value="TreeGrafter"/>
</dbReference>
<keyword evidence="4 9" id="KW-0808">Transferase</keyword>
<dbReference type="InterPro" id="IPR045862">
    <property type="entry name" value="Trf4-like"/>
</dbReference>
<comment type="caution">
    <text evidence="9">The sequence shown here is derived from an EMBL/GenBank/DDBJ whole genome shotgun (WGS) entry which is preliminary data.</text>
</comment>
<dbReference type="GO" id="GO:1990817">
    <property type="term" value="F:poly(A) RNA polymerase activity"/>
    <property type="evidence" value="ECO:0007669"/>
    <property type="project" value="UniProtKB-EC"/>
</dbReference>
<evidence type="ECO:0000256" key="4">
    <source>
        <dbReference type="ARBA" id="ARBA00022679"/>
    </source>
</evidence>
<evidence type="ECO:0000256" key="5">
    <source>
        <dbReference type="ARBA" id="ARBA00022723"/>
    </source>
</evidence>
<dbReference type="GO" id="GO:0046872">
    <property type="term" value="F:metal ion binding"/>
    <property type="evidence" value="ECO:0007669"/>
    <property type="project" value="UniProtKB-KW"/>
</dbReference>
<dbReference type="InterPro" id="IPR054708">
    <property type="entry name" value="MTPAP-like_central"/>
</dbReference>
<gene>
    <name evidence="9" type="ORF">CTI12_AA540610</name>
</gene>
<comment type="cofactor">
    <cofactor evidence="1">
        <name>Mn(2+)</name>
        <dbReference type="ChEBI" id="CHEBI:29035"/>
    </cofactor>
</comment>
<dbReference type="GO" id="GO:0031499">
    <property type="term" value="C:TRAMP complex"/>
    <property type="evidence" value="ECO:0007669"/>
    <property type="project" value="TreeGrafter"/>
</dbReference>
<evidence type="ECO:0000256" key="6">
    <source>
        <dbReference type="ARBA" id="ARBA00022842"/>
    </source>
</evidence>
<dbReference type="GO" id="GO:0003729">
    <property type="term" value="F:mRNA binding"/>
    <property type="evidence" value="ECO:0007669"/>
    <property type="project" value="TreeGrafter"/>
</dbReference>
<dbReference type="SUPFAM" id="SSF81301">
    <property type="entry name" value="Nucleotidyltransferase"/>
    <property type="match status" value="1"/>
</dbReference>
<feature type="domain" description="PAP-associated" evidence="7">
    <location>
        <begin position="192"/>
        <end position="250"/>
    </location>
</feature>
<dbReference type="EMBL" id="PKPP01012170">
    <property type="protein sequence ID" value="PWA42832.1"/>
    <property type="molecule type" value="Genomic_DNA"/>
</dbReference>
<evidence type="ECO:0000256" key="2">
    <source>
        <dbReference type="ARBA" id="ARBA00008593"/>
    </source>
</evidence>
<evidence type="ECO:0000313" key="10">
    <source>
        <dbReference type="Proteomes" id="UP000245207"/>
    </source>
</evidence>
<dbReference type="FunFam" id="1.10.1410.10:FF:000009">
    <property type="entry name" value="Poly(A) RNA polymerase cid14"/>
    <property type="match status" value="1"/>
</dbReference>
<dbReference type="Pfam" id="PF03828">
    <property type="entry name" value="PAP_assoc"/>
    <property type="match status" value="1"/>
</dbReference>
<dbReference type="STRING" id="35608.A0A2U1L1D7"/>
<accession>A0A2U1L1D7</accession>
<keyword evidence="6" id="KW-0460">Magnesium</keyword>
<dbReference type="GO" id="GO:0031123">
    <property type="term" value="P:RNA 3'-end processing"/>
    <property type="evidence" value="ECO:0007669"/>
    <property type="project" value="TreeGrafter"/>
</dbReference>
<name>A0A2U1L1D7_ARTAN</name>
<evidence type="ECO:0000256" key="3">
    <source>
        <dbReference type="ARBA" id="ARBA00012388"/>
    </source>
</evidence>
<reference evidence="9 10" key="1">
    <citation type="journal article" date="2018" name="Mol. Plant">
        <title>The genome of Artemisia annua provides insight into the evolution of Asteraceae family and artemisinin biosynthesis.</title>
        <authorList>
            <person name="Shen Q."/>
            <person name="Zhang L."/>
            <person name="Liao Z."/>
            <person name="Wang S."/>
            <person name="Yan T."/>
            <person name="Shi P."/>
            <person name="Liu M."/>
            <person name="Fu X."/>
            <person name="Pan Q."/>
            <person name="Wang Y."/>
            <person name="Lv Z."/>
            <person name="Lu X."/>
            <person name="Zhang F."/>
            <person name="Jiang W."/>
            <person name="Ma Y."/>
            <person name="Chen M."/>
            <person name="Hao X."/>
            <person name="Li L."/>
            <person name="Tang Y."/>
            <person name="Lv G."/>
            <person name="Zhou Y."/>
            <person name="Sun X."/>
            <person name="Brodelius P.E."/>
            <person name="Rose J.K.C."/>
            <person name="Tang K."/>
        </authorList>
    </citation>
    <scope>NUCLEOTIDE SEQUENCE [LARGE SCALE GENOMIC DNA]</scope>
    <source>
        <strain evidence="10">cv. Huhao1</strain>
        <tissue evidence="9">Leaf</tissue>
    </source>
</reference>
<dbReference type="Proteomes" id="UP000245207">
    <property type="component" value="Unassembled WGS sequence"/>
</dbReference>
<dbReference type="Pfam" id="PF22600">
    <property type="entry name" value="MTPAP-like_central"/>
    <property type="match status" value="1"/>
</dbReference>
<dbReference type="Gene3D" id="1.10.1410.10">
    <property type="match status" value="1"/>
</dbReference>
<evidence type="ECO:0000313" key="9">
    <source>
        <dbReference type="EMBL" id="PWA42832.1"/>
    </source>
</evidence>
<comment type="similarity">
    <text evidence="2">Belongs to the DNA polymerase type-B-like family.</text>
</comment>
<dbReference type="CDD" id="cd05402">
    <property type="entry name" value="NT_PAP_TUTase"/>
    <property type="match status" value="1"/>
</dbReference>
<dbReference type="AlphaFoldDB" id="A0A2U1L1D7"/>
<proteinExistence type="inferred from homology"/>
<dbReference type="PANTHER" id="PTHR23092:SF15">
    <property type="entry name" value="INACTIVE NON-CANONICAL POLY(A) RNA POLYMERASE PROTEIN TRF4-2-RELATED"/>
    <property type="match status" value="1"/>
</dbReference>
<dbReference type="InterPro" id="IPR002058">
    <property type="entry name" value="PAP_assoc"/>
</dbReference>
<dbReference type="GO" id="GO:0043634">
    <property type="term" value="P:polyadenylation-dependent ncRNA catabolic process"/>
    <property type="evidence" value="ECO:0007669"/>
    <property type="project" value="TreeGrafter"/>
</dbReference>
<feature type="domain" description="Poly(A) RNA polymerase mitochondrial-like central palm" evidence="8">
    <location>
        <begin position="5"/>
        <end position="127"/>
    </location>
</feature>
<dbReference type="OrthoDB" id="273917at2759"/>
<evidence type="ECO:0000259" key="8">
    <source>
        <dbReference type="Pfam" id="PF22600"/>
    </source>
</evidence>
<keyword evidence="10" id="KW-1185">Reference proteome</keyword>
<keyword evidence="5" id="KW-0479">Metal-binding</keyword>
<dbReference type="SUPFAM" id="SSF81631">
    <property type="entry name" value="PAP/OAS1 substrate-binding domain"/>
    <property type="match status" value="1"/>
</dbReference>
<evidence type="ECO:0000259" key="7">
    <source>
        <dbReference type="Pfam" id="PF03828"/>
    </source>
</evidence>
<evidence type="ECO:0000256" key="1">
    <source>
        <dbReference type="ARBA" id="ARBA00001936"/>
    </source>
</evidence>
<dbReference type="InterPro" id="IPR043519">
    <property type="entry name" value="NT_sf"/>
</dbReference>
<dbReference type="Gene3D" id="3.30.460.10">
    <property type="entry name" value="Beta Polymerase, domain 2"/>
    <property type="match status" value="1"/>
</dbReference>
<dbReference type="FunFam" id="3.30.460.10:FF:000006">
    <property type="entry name" value="non-canonical poly(A) RNA polymerase PAPD5"/>
    <property type="match status" value="1"/>
</dbReference>
<dbReference type="PANTHER" id="PTHR23092">
    <property type="entry name" value="POLY(A) RNA POLYMERASE"/>
    <property type="match status" value="1"/>
</dbReference>
<dbReference type="EC" id="2.7.7.19" evidence="3"/>
<organism evidence="9 10">
    <name type="scientific">Artemisia annua</name>
    <name type="common">Sweet wormwood</name>
    <dbReference type="NCBI Taxonomy" id="35608"/>
    <lineage>
        <taxon>Eukaryota</taxon>
        <taxon>Viridiplantae</taxon>
        <taxon>Streptophyta</taxon>
        <taxon>Embryophyta</taxon>
        <taxon>Tracheophyta</taxon>
        <taxon>Spermatophyta</taxon>
        <taxon>Magnoliopsida</taxon>
        <taxon>eudicotyledons</taxon>
        <taxon>Gunneridae</taxon>
        <taxon>Pentapetalae</taxon>
        <taxon>asterids</taxon>
        <taxon>campanulids</taxon>
        <taxon>Asterales</taxon>
        <taxon>Asteraceae</taxon>
        <taxon>Asteroideae</taxon>
        <taxon>Anthemideae</taxon>
        <taxon>Artemisiinae</taxon>
        <taxon>Artemisia</taxon>
    </lineage>
</organism>
<sequence>MGYVESEILDFCDFLSPTAEEQVSRNTAVEDVSGVIKYIWPNCKVEVFGSFKTGLFLPSSDVDMVILESNIRTPQMGLHALSRALSQKGVAKKIQVIAKARVPIIKFVEKRSGISFDVSFDMENGPKAAEYIQDAISKWPSLRPLCLILKVFLQQRELNEVYSGGIGSYALLAMLIAMLRNSLETRASPEHNLGVLLVTFFDMYGRKLNTSDVGVSCNEGGTFFSKKKKGFLNANRRSLLSIQDPQAPENDIGKNSFNYFQIKSAFAMACSTLTNTKLLMDLGPNRSILGTIIRPDKVLLERKGGLNGDVTFTKLLPGAGEHLQNDFGEQEGLFCNWNLDDEEEPFSRGKAVVGDDGAALENGTKSKKGVKVKKTVKIKKIKKVTIKKRKRTEADS</sequence>
<protein>
    <recommendedName>
        <fullName evidence="3">polynucleotide adenylyltransferase</fullName>
        <ecNumber evidence="3">2.7.7.19</ecNumber>
    </recommendedName>
</protein>